<accession>A0AAV2I2D5</accession>
<keyword evidence="1" id="KW-0472">Membrane</keyword>
<dbReference type="Pfam" id="PF23571">
    <property type="entry name" value="GH3_M"/>
    <property type="match status" value="1"/>
</dbReference>
<evidence type="ECO:0000259" key="3">
    <source>
        <dbReference type="Pfam" id="PF23572"/>
    </source>
</evidence>
<feature type="domain" description="GH3 C-terminal" evidence="3">
    <location>
        <begin position="510"/>
        <end position="633"/>
    </location>
</feature>
<dbReference type="Proteomes" id="UP001497497">
    <property type="component" value="Unassembled WGS sequence"/>
</dbReference>
<sequence>MLFDLPKVNFATFLFILLNLVILYTIAFLEMGVAKKVLAGVSAISLCGLGFVALDIRKCKVYPDQGFIDAARHYLAVRSLYVIGKVMMRKLEKATKDVKTSQREFLLQQIKENVDTEFSRDMQLDKVKSVKDFLQLYPLTRYPDYSRYISRMISGERKVLTSEHPIIFAVTSGTSGSSKILPMLQKQTKLFFFEGISVLYKCMVEAYPKTKLLHKDLKLFYTPNWRYTVDEVPIGPNSASPDRSKGLLHIYTTPPVAYEIRSEPEALYIYLLFALLDPHVGMIEANFASIIYNAFCTLESNLAQLADDIEQGQINPDLKINEAVRDQLQSLLKPNPGRANEIREAAQTGMVGLASRIWPELHLLLGADSGTFDLYGEKLRYSYCEGVPLYSPIYAASEGLLGINIWPHQLPSHYLLHPRTQFFEFIRENLMDEENPPTCLMHQVREGCTYELVITNPSCLYRYRFGDVIKVVGFHNQCPIIEFKYRSGQFLNVRGEKISEELFYDTLKGTVTKIWTNTTLADYCCVESVALDGLDVLKGFKTSQPCYHVFIELERKDGSGDIRSVSRSQKTMLDDALMVQSYPYSSFRHKGSIGPIQVHIVPRGTFMELRHFMLEQPSSASNQYKVPRVLHNQEAVKFMFDRIID</sequence>
<feature type="domain" description="GH3 middle" evidence="2">
    <location>
        <begin position="414"/>
        <end position="486"/>
    </location>
</feature>
<keyword evidence="5" id="KW-1185">Reference proteome</keyword>
<dbReference type="GO" id="GO:0005737">
    <property type="term" value="C:cytoplasm"/>
    <property type="evidence" value="ECO:0007669"/>
    <property type="project" value="TreeGrafter"/>
</dbReference>
<evidence type="ECO:0000313" key="5">
    <source>
        <dbReference type="Proteomes" id="UP001497497"/>
    </source>
</evidence>
<dbReference type="EMBL" id="CAXITT010000373">
    <property type="protein sequence ID" value="CAL1540147.1"/>
    <property type="molecule type" value="Genomic_DNA"/>
</dbReference>
<evidence type="ECO:0000256" key="1">
    <source>
        <dbReference type="SAM" id="Phobius"/>
    </source>
</evidence>
<evidence type="ECO:0000259" key="2">
    <source>
        <dbReference type="Pfam" id="PF23571"/>
    </source>
</evidence>
<dbReference type="GO" id="GO:0016881">
    <property type="term" value="F:acid-amino acid ligase activity"/>
    <property type="evidence" value="ECO:0007669"/>
    <property type="project" value="TreeGrafter"/>
</dbReference>
<gene>
    <name evidence="4" type="ORF">GSLYS_00013880001</name>
</gene>
<name>A0AAV2I2D5_LYMST</name>
<keyword evidence="1" id="KW-0812">Transmembrane</keyword>
<proteinExistence type="predicted"/>
<reference evidence="4 5" key="1">
    <citation type="submission" date="2024-04" db="EMBL/GenBank/DDBJ databases">
        <authorList>
            <consortium name="Genoscope - CEA"/>
            <person name="William W."/>
        </authorList>
    </citation>
    <scope>NUCLEOTIDE SEQUENCE [LARGE SCALE GENOMIC DNA]</scope>
</reference>
<dbReference type="InterPro" id="IPR055378">
    <property type="entry name" value="GH3_C"/>
</dbReference>
<dbReference type="PANTHER" id="PTHR31901:SF9">
    <property type="entry name" value="GH3 DOMAIN-CONTAINING PROTEIN"/>
    <property type="match status" value="1"/>
</dbReference>
<keyword evidence="1" id="KW-1133">Transmembrane helix</keyword>
<dbReference type="Pfam" id="PF23572">
    <property type="entry name" value="GH3_C"/>
    <property type="match status" value="1"/>
</dbReference>
<protein>
    <recommendedName>
        <fullName evidence="6">GH3 domain-containing protein</fullName>
    </recommendedName>
</protein>
<evidence type="ECO:0008006" key="6">
    <source>
        <dbReference type="Google" id="ProtNLM"/>
    </source>
</evidence>
<dbReference type="InterPro" id="IPR055377">
    <property type="entry name" value="GH3_M"/>
</dbReference>
<dbReference type="InterPro" id="IPR004993">
    <property type="entry name" value="GH3"/>
</dbReference>
<feature type="transmembrane region" description="Helical" evidence="1">
    <location>
        <begin position="12"/>
        <end position="30"/>
    </location>
</feature>
<evidence type="ECO:0000313" key="4">
    <source>
        <dbReference type="EMBL" id="CAL1540147.1"/>
    </source>
</evidence>
<dbReference type="Pfam" id="PF03321">
    <property type="entry name" value="GH3"/>
    <property type="match status" value="1"/>
</dbReference>
<dbReference type="PANTHER" id="PTHR31901">
    <property type="entry name" value="GH3 DOMAIN-CONTAINING PROTEIN"/>
    <property type="match status" value="1"/>
</dbReference>
<organism evidence="4 5">
    <name type="scientific">Lymnaea stagnalis</name>
    <name type="common">Great pond snail</name>
    <name type="synonym">Helix stagnalis</name>
    <dbReference type="NCBI Taxonomy" id="6523"/>
    <lineage>
        <taxon>Eukaryota</taxon>
        <taxon>Metazoa</taxon>
        <taxon>Spiralia</taxon>
        <taxon>Lophotrochozoa</taxon>
        <taxon>Mollusca</taxon>
        <taxon>Gastropoda</taxon>
        <taxon>Heterobranchia</taxon>
        <taxon>Euthyneura</taxon>
        <taxon>Panpulmonata</taxon>
        <taxon>Hygrophila</taxon>
        <taxon>Lymnaeoidea</taxon>
        <taxon>Lymnaeidae</taxon>
        <taxon>Lymnaea</taxon>
    </lineage>
</organism>
<feature type="transmembrane region" description="Helical" evidence="1">
    <location>
        <begin position="37"/>
        <end position="54"/>
    </location>
</feature>
<dbReference type="AlphaFoldDB" id="A0AAV2I2D5"/>
<comment type="caution">
    <text evidence="4">The sequence shown here is derived from an EMBL/GenBank/DDBJ whole genome shotgun (WGS) entry which is preliminary data.</text>
</comment>